<accession>A0AAE8SNB7</accession>
<sequence>MPSQPAKVPTV</sequence>
<comment type="caution">
    <text evidence="1">The sequence shown here is derived from an EMBL/GenBank/DDBJ whole genome shotgun (WGS) entry which is preliminary data.</text>
</comment>
<dbReference type="EMBL" id="ONZP01000514">
    <property type="protein sequence ID" value="SPJ86763.1"/>
    <property type="molecule type" value="Genomic_DNA"/>
</dbReference>
<evidence type="ECO:0000313" key="1">
    <source>
        <dbReference type="EMBL" id="SPJ86763.1"/>
    </source>
</evidence>
<name>A0AAE8SNB7_9HYPO</name>
<dbReference type="Proteomes" id="UP001187734">
    <property type="component" value="Unassembled WGS sequence"/>
</dbReference>
<organism evidence="1 2">
    <name type="scientific">Fusarium torulosum</name>
    <dbReference type="NCBI Taxonomy" id="33205"/>
    <lineage>
        <taxon>Eukaryota</taxon>
        <taxon>Fungi</taxon>
        <taxon>Dikarya</taxon>
        <taxon>Ascomycota</taxon>
        <taxon>Pezizomycotina</taxon>
        <taxon>Sordariomycetes</taxon>
        <taxon>Hypocreomycetidae</taxon>
        <taxon>Hypocreales</taxon>
        <taxon>Nectriaceae</taxon>
        <taxon>Fusarium</taxon>
    </lineage>
</organism>
<protein>
    <submittedName>
        <fullName evidence="1">Uncharacterized protein</fullName>
    </submittedName>
</protein>
<keyword evidence="2" id="KW-1185">Reference proteome</keyword>
<proteinExistence type="predicted"/>
<gene>
    <name evidence="1" type="ORF">FTOL_11788</name>
</gene>
<evidence type="ECO:0000313" key="2">
    <source>
        <dbReference type="Proteomes" id="UP001187734"/>
    </source>
</evidence>
<reference evidence="1" key="1">
    <citation type="submission" date="2018-03" db="EMBL/GenBank/DDBJ databases">
        <authorList>
            <person name="Guldener U."/>
        </authorList>
    </citation>
    <scope>NUCLEOTIDE SEQUENCE</scope>
</reference>